<evidence type="ECO:0000256" key="1">
    <source>
        <dbReference type="SAM" id="MobiDB-lite"/>
    </source>
</evidence>
<reference evidence="2 3" key="1">
    <citation type="submission" date="2020-06" db="EMBL/GenBank/DDBJ databases">
        <authorList>
            <person name="Li R."/>
            <person name="Bekaert M."/>
        </authorList>
    </citation>
    <scope>NUCLEOTIDE SEQUENCE [LARGE SCALE GENOMIC DNA]</scope>
    <source>
        <strain evidence="3">wild</strain>
    </source>
</reference>
<evidence type="ECO:0000313" key="2">
    <source>
        <dbReference type="EMBL" id="CAC5363726.1"/>
    </source>
</evidence>
<organism evidence="2 3">
    <name type="scientific">Mytilus coruscus</name>
    <name type="common">Sea mussel</name>
    <dbReference type="NCBI Taxonomy" id="42192"/>
    <lineage>
        <taxon>Eukaryota</taxon>
        <taxon>Metazoa</taxon>
        <taxon>Spiralia</taxon>
        <taxon>Lophotrochozoa</taxon>
        <taxon>Mollusca</taxon>
        <taxon>Bivalvia</taxon>
        <taxon>Autobranchia</taxon>
        <taxon>Pteriomorphia</taxon>
        <taxon>Mytilida</taxon>
        <taxon>Mytiloidea</taxon>
        <taxon>Mytilidae</taxon>
        <taxon>Mytilinae</taxon>
        <taxon>Mytilus</taxon>
    </lineage>
</organism>
<gene>
    <name evidence="2" type="ORF">MCOR_5041</name>
</gene>
<keyword evidence="3" id="KW-1185">Reference proteome</keyword>
<dbReference type="OrthoDB" id="6135941at2759"/>
<sequence length="300" mass="35155">MCDITVRPEEEKGIEILKDTKKNVRLFANKIRCEQSEYLDEEPLNRELFERWYCKVVDFLDQAVQLLNLLINEAFDDIENKKQTSLLHIKEASFTYLFMKFTEICFLSPEIGEGDKTNLWIRNKKVGCLPDVHYWQQSSIPNRNVLMMLAEFKSTALKTSEDTVESEEFSSTEDISTTDSTSTSTSYHKKPEKSPWIHSKIHPDVLAQFGHEMLAECHNSIFVPETLGIMCMKTKIIFSYLQLSNKHYRDLKGYEPGAVENMCSHIQYTQIFDIMEAEDRNQLLDVFFWLDKKEIEPFTR</sequence>
<dbReference type="Proteomes" id="UP000507470">
    <property type="component" value="Unassembled WGS sequence"/>
</dbReference>
<dbReference type="EMBL" id="CACVKT020000906">
    <property type="protein sequence ID" value="CAC5363726.1"/>
    <property type="molecule type" value="Genomic_DNA"/>
</dbReference>
<dbReference type="AlphaFoldDB" id="A0A6J8A9N9"/>
<proteinExistence type="predicted"/>
<evidence type="ECO:0000313" key="3">
    <source>
        <dbReference type="Proteomes" id="UP000507470"/>
    </source>
</evidence>
<feature type="compositionally biased region" description="Low complexity" evidence="1">
    <location>
        <begin position="172"/>
        <end position="186"/>
    </location>
</feature>
<name>A0A6J8A9N9_MYTCO</name>
<protein>
    <submittedName>
        <fullName evidence="2">Uncharacterized protein</fullName>
    </submittedName>
</protein>
<accession>A0A6J8A9N9</accession>
<feature type="region of interest" description="Disordered" evidence="1">
    <location>
        <begin position="163"/>
        <end position="195"/>
    </location>
</feature>